<dbReference type="GO" id="GO:0005879">
    <property type="term" value="C:axonemal microtubule"/>
    <property type="evidence" value="ECO:0007669"/>
    <property type="project" value="TreeGrafter"/>
</dbReference>
<feature type="compositionally biased region" description="Polar residues" evidence="2">
    <location>
        <begin position="1526"/>
        <end position="1552"/>
    </location>
</feature>
<feature type="compositionally biased region" description="Basic and acidic residues" evidence="2">
    <location>
        <begin position="1670"/>
        <end position="1680"/>
    </location>
</feature>
<comment type="similarity">
    <text evidence="1">Belongs to the FAM154 family.</text>
</comment>
<feature type="region of interest" description="Disordered" evidence="2">
    <location>
        <begin position="1575"/>
        <end position="1604"/>
    </location>
</feature>
<feature type="compositionally biased region" description="Basic and acidic residues" evidence="2">
    <location>
        <begin position="1423"/>
        <end position="1432"/>
    </location>
</feature>
<feature type="compositionally biased region" description="Polar residues" evidence="2">
    <location>
        <begin position="1747"/>
        <end position="1788"/>
    </location>
</feature>
<feature type="region of interest" description="Disordered" evidence="2">
    <location>
        <begin position="50"/>
        <end position="76"/>
    </location>
</feature>
<dbReference type="GO" id="GO:0005814">
    <property type="term" value="C:centriole"/>
    <property type="evidence" value="ECO:0007669"/>
    <property type="project" value="TreeGrafter"/>
</dbReference>
<feature type="compositionally biased region" description="Basic and acidic residues" evidence="2">
    <location>
        <begin position="1354"/>
        <end position="1364"/>
    </location>
</feature>
<feature type="compositionally biased region" description="Low complexity" evidence="2">
    <location>
        <begin position="1735"/>
        <end position="1746"/>
    </location>
</feature>
<dbReference type="PANTHER" id="PTHR31516">
    <property type="entry name" value="STABILIZER OF AXONEMAL MICROTUBULES 2"/>
    <property type="match status" value="1"/>
</dbReference>
<dbReference type="EMBL" id="BMAV01018242">
    <property type="protein sequence ID" value="GFY70431.1"/>
    <property type="molecule type" value="Genomic_DNA"/>
</dbReference>
<feature type="region of interest" description="Disordered" evidence="2">
    <location>
        <begin position="1285"/>
        <end position="1552"/>
    </location>
</feature>
<feature type="compositionally biased region" description="Low complexity" evidence="2">
    <location>
        <begin position="1365"/>
        <end position="1380"/>
    </location>
</feature>
<evidence type="ECO:0000256" key="2">
    <source>
        <dbReference type="SAM" id="MobiDB-lite"/>
    </source>
</evidence>
<organism evidence="3 4">
    <name type="scientific">Trichonephila inaurata madagascariensis</name>
    <dbReference type="NCBI Taxonomy" id="2747483"/>
    <lineage>
        <taxon>Eukaryota</taxon>
        <taxon>Metazoa</taxon>
        <taxon>Ecdysozoa</taxon>
        <taxon>Arthropoda</taxon>
        <taxon>Chelicerata</taxon>
        <taxon>Arachnida</taxon>
        <taxon>Araneae</taxon>
        <taxon>Araneomorphae</taxon>
        <taxon>Entelegynae</taxon>
        <taxon>Araneoidea</taxon>
        <taxon>Nephilidae</taxon>
        <taxon>Trichonephila</taxon>
        <taxon>Trichonephila inaurata</taxon>
    </lineage>
</organism>
<feature type="region of interest" description="Disordered" evidence="2">
    <location>
        <begin position="1622"/>
        <end position="1653"/>
    </location>
</feature>
<feature type="compositionally biased region" description="Polar residues" evidence="2">
    <location>
        <begin position="1000"/>
        <end position="1009"/>
    </location>
</feature>
<feature type="region of interest" description="Disordered" evidence="2">
    <location>
        <begin position="1046"/>
        <end position="1132"/>
    </location>
</feature>
<sequence>GGDFANESITKTEYQNWEYVKPSPIKHDSTMKQEGEIDFSTTSRREYVEKTAEKVSPMKPVSSTKITGKFDGTTTNQAMFQDSPREKVKAFKPQDNLKLEGGHFADGSTTKTEFQNWEYVKPSQIKHDSTMRQEGEIDFSTTSRREYVGKTAEEIALLKSRAYRPQDNLKLEGGDFANESITKTEYQNWEYVKPSAIKHESTMRQEGNIDFSTTMSREYVGKTAEEIALLKSRAYRPRDNLKLEGGEFASESTTKKEFQNWEYVKQAPVKHDSSMRQEGDIDFSTTSRREYVEKTAEKVSPVKPVSSTKITGKFDGTTTNQLMFQDSPREKVKAFKPHDNLKLEDGDFTNESITKTEYQNWEYVKPSAIKHESTMRQEGDIDFSTTNRREYVGNTAEEMALLKSQSFKPQDNLKLEGGDFTNESITKKEFQNWEYVKPSPIKHESTMRQEGDIDFSTTSRREYVGKTAEKVSPVKPVSSTKITGKFDGTTTNQAMFQDSPREKVKAFKPKDNLKLEGGDFADGSTTKAEFQNWEYVKAVPIKHDSTMRQEGEIDFSTTSRREYVGKTAEEIALLKSRAYKPQDNLKLEGGDFANESTTKTEYQNWEYVKPSPIKHDSTMKQEGDIDFSTTSRREYIGKTAEKVSPIKPVSSTKITGKFEGTTTNQAMYQDSPREKVKAFKPQDNLKLEGGDFTSESTTKKEFQNWEYVKPSPIKHDSTMRQEGDIDFSTTTRREYIGKTAEEIALLKSRAYKPQDNLKLEGGDFANQSTTMTEYQNWEYVKPSPIRHDSTMKQEGDIDFSTTSRREYVGKTAEKVSPVKPVSSTKVTGKFEGTTTNQAVYQDSPREKVKAFKPQDNLKLEGGDFANESTTKKEYQNWEYVKPSPIKHESTMKQEGDIDFSTTTKREFVGKTAEKVSPVKPVSSTKISGEFDGTTTNQAMFQAKKSVEKVKGKRPQTNIQLEKGKFEDQTTARREFQQWEINKPKPIKPTGNLAQDGDMDFTTSSKTDFQPKSVPAVQPIRPKPSSPVSGEFDGTTTNKVMFQAQTAERVHDIRPKDNLRVDSGQFVGETTNSKEFSFKAGAKPEPIKPKSSLTQEGEFDFKTSNQTEFEKKQINKVSQIRPKTQTKTSDGKFYSTTTNQAMFQTPQMQNVHGIKPSDNLHVEKGKFQSNTTSTDEYQQWKVQKQKVNQLASSLKQEGNMQFETTNKTEFKERSFDKVQQIRPKTTNKLIEGDFDSTTTNQVMFQQHGTVERAKPIRHESNLRLEGGKFANETTNTREFRQWVKMENKDSQNKKKIEAAGVRSQKEKSEVKKDSGAQNIKATGVKDQHEPWRLNKETGETIVKETKTVSGQSEIRLADDKTKTRSESQQLQRSEQQLQRSEQQLKRSEETTQVVKSKVEVSKSDISMQKQEIETHSSQTTQRTNGERQHRVREISSVTTDSGGKPSPKVKSIVPAGNLSSEGDMSFATTSQTDFSRQTATMSKSESKQMSSSSVKEVSEVRSQKSVGNVKTRTSTGGNLFGEGDMSFVTTSKTDFSPQKISGESKQMSSVQKGTVSRQSKVAVENEIALNATLSRRSVSKESLSKGMSSRDNSMSPQKTPTKTKRFRPEDNLKIEPVPFDATSTTKTEFQKWETRRSSSKKRNESLKQEGSMEFNVTSNDYSQVAYQTNRDHIKAKSKADQRGSLGQSGAMEFHTTSNSSYTAHAGSYGTKSKTVRPRTSLKLGSEDATSKQDAMSSSRSNPEVSSSEFVSTSRAAYVTHTPSRRSVANRPPTNQKIGEGSFDSQTTTRSSFTVHQGQVEKPRIIKHESHNILNTENGFTGGTTYRNSFETVRTHHCPVLDLEAGRSAFSFNEEKNGHLFYAPNVQTNIA</sequence>
<evidence type="ECO:0000313" key="4">
    <source>
        <dbReference type="Proteomes" id="UP000886998"/>
    </source>
</evidence>
<feature type="compositionally biased region" description="Polar residues" evidence="2">
    <location>
        <begin position="1456"/>
        <end position="1479"/>
    </location>
</feature>
<feature type="compositionally biased region" description="Basic and acidic residues" evidence="2">
    <location>
        <begin position="961"/>
        <end position="976"/>
    </location>
</feature>
<protein>
    <submittedName>
        <fullName evidence="3">Uncharacterized protein</fullName>
    </submittedName>
</protein>
<evidence type="ECO:0000313" key="3">
    <source>
        <dbReference type="EMBL" id="GFY70431.1"/>
    </source>
</evidence>
<dbReference type="InterPro" id="IPR033336">
    <property type="entry name" value="SAXO1/2"/>
</dbReference>
<dbReference type="Proteomes" id="UP000886998">
    <property type="component" value="Unassembled WGS sequence"/>
</dbReference>
<feature type="compositionally biased region" description="Polar residues" evidence="2">
    <location>
        <begin position="1584"/>
        <end position="1599"/>
    </location>
</feature>
<feature type="compositionally biased region" description="Polar residues" evidence="2">
    <location>
        <begin position="1507"/>
        <end position="1516"/>
    </location>
</feature>
<keyword evidence="4" id="KW-1185">Reference proteome</keyword>
<feature type="compositionally biased region" description="Basic and acidic residues" evidence="2">
    <location>
        <begin position="1322"/>
        <end position="1345"/>
    </location>
</feature>
<accession>A0A8X7CK64</accession>
<comment type="caution">
    <text evidence="3">The sequence shown here is derived from an EMBL/GenBank/DDBJ whole genome shotgun (WGS) entry which is preliminary data.</text>
</comment>
<dbReference type="GO" id="GO:0036126">
    <property type="term" value="C:sperm flagellum"/>
    <property type="evidence" value="ECO:0007669"/>
    <property type="project" value="TreeGrafter"/>
</dbReference>
<feature type="compositionally biased region" description="Low complexity" evidence="2">
    <location>
        <begin position="1480"/>
        <end position="1494"/>
    </location>
</feature>
<feature type="compositionally biased region" description="Polar residues" evidence="2">
    <location>
        <begin position="61"/>
        <end position="76"/>
    </location>
</feature>
<feature type="compositionally biased region" description="Basic and acidic residues" evidence="2">
    <location>
        <begin position="1047"/>
        <end position="1059"/>
    </location>
</feature>
<reference evidence="3" key="1">
    <citation type="submission" date="2020-08" db="EMBL/GenBank/DDBJ databases">
        <title>Multicomponent nature underlies the extraordinary mechanical properties of spider dragline silk.</title>
        <authorList>
            <person name="Kono N."/>
            <person name="Nakamura H."/>
            <person name="Mori M."/>
            <person name="Yoshida Y."/>
            <person name="Ohtoshi R."/>
            <person name="Malay A.D."/>
            <person name="Moran D.A.P."/>
            <person name="Tomita M."/>
            <person name="Numata K."/>
            <person name="Arakawa K."/>
        </authorList>
    </citation>
    <scope>NUCLEOTIDE SEQUENCE</scope>
</reference>
<dbReference type="OrthoDB" id="407410at2759"/>
<dbReference type="GO" id="GO:0036064">
    <property type="term" value="C:ciliary basal body"/>
    <property type="evidence" value="ECO:0007669"/>
    <property type="project" value="TreeGrafter"/>
</dbReference>
<dbReference type="GO" id="GO:0008017">
    <property type="term" value="F:microtubule binding"/>
    <property type="evidence" value="ECO:0007669"/>
    <property type="project" value="InterPro"/>
</dbReference>
<proteinExistence type="inferred from homology"/>
<feature type="non-terminal residue" evidence="3">
    <location>
        <position position="1869"/>
    </location>
</feature>
<name>A0A8X7CK64_9ARAC</name>
<feature type="compositionally biased region" description="Polar residues" evidence="2">
    <location>
        <begin position="1403"/>
        <end position="1422"/>
    </location>
</feature>
<feature type="region of interest" description="Disordered" evidence="2">
    <location>
        <begin position="945"/>
        <end position="1034"/>
    </location>
</feature>
<gene>
    <name evidence="3" type="primary">AVEN_1527_1</name>
    <name evidence="3" type="ORF">TNIN_190021</name>
</gene>
<feature type="compositionally biased region" description="Basic and acidic residues" evidence="2">
    <location>
        <begin position="1285"/>
        <end position="1313"/>
    </location>
</feature>
<evidence type="ECO:0000256" key="1">
    <source>
        <dbReference type="ARBA" id="ARBA00008738"/>
    </source>
</evidence>
<dbReference type="PANTHER" id="PTHR31516:SF17">
    <property type="entry name" value="STABILIZER OF AXONEMAL MICROTUBULES 2"/>
    <property type="match status" value="1"/>
</dbReference>
<feature type="region of interest" description="Disordered" evidence="2">
    <location>
        <begin position="1670"/>
        <end position="1788"/>
    </location>
</feature>
<feature type="compositionally biased region" description="Polar residues" evidence="2">
    <location>
        <begin position="1114"/>
        <end position="1132"/>
    </location>
</feature>
<feature type="compositionally biased region" description="Basic and acidic residues" evidence="2">
    <location>
        <begin position="1627"/>
        <end position="1646"/>
    </location>
</feature>